<feature type="compositionally biased region" description="Acidic residues" evidence="2">
    <location>
        <begin position="51"/>
        <end position="60"/>
    </location>
</feature>
<comment type="caution">
    <text evidence="3">The sequence shown here is derived from an EMBL/GenBank/DDBJ whole genome shotgun (WGS) entry which is preliminary data.</text>
</comment>
<organism evidence="3 4">
    <name type="scientific">Dioscorea zingiberensis</name>
    <dbReference type="NCBI Taxonomy" id="325984"/>
    <lineage>
        <taxon>Eukaryota</taxon>
        <taxon>Viridiplantae</taxon>
        <taxon>Streptophyta</taxon>
        <taxon>Embryophyta</taxon>
        <taxon>Tracheophyta</taxon>
        <taxon>Spermatophyta</taxon>
        <taxon>Magnoliopsida</taxon>
        <taxon>Liliopsida</taxon>
        <taxon>Dioscoreales</taxon>
        <taxon>Dioscoreaceae</taxon>
        <taxon>Dioscorea</taxon>
    </lineage>
</organism>
<proteinExistence type="predicted"/>
<feature type="region of interest" description="Disordered" evidence="2">
    <location>
        <begin position="78"/>
        <end position="100"/>
    </location>
</feature>
<keyword evidence="1" id="KW-0175">Coiled coil</keyword>
<gene>
    <name evidence="3" type="ORF">J5N97_016508</name>
</gene>
<name>A0A9D5CL85_9LILI</name>
<evidence type="ECO:0000313" key="3">
    <source>
        <dbReference type="EMBL" id="KAJ0974543.1"/>
    </source>
</evidence>
<accession>A0A9D5CL85</accession>
<keyword evidence="4" id="KW-1185">Reference proteome</keyword>
<evidence type="ECO:0000313" key="4">
    <source>
        <dbReference type="Proteomes" id="UP001085076"/>
    </source>
</evidence>
<feature type="coiled-coil region" evidence="1">
    <location>
        <begin position="238"/>
        <end position="265"/>
    </location>
</feature>
<evidence type="ECO:0000256" key="1">
    <source>
        <dbReference type="SAM" id="Coils"/>
    </source>
</evidence>
<sequence length="503" mass="56845">MSETTNSRKKRKKEAKPSLAEKKRRKLLVGESSQARRKIQKAPLLLQVQGDSEESDEEDITVIPPITELGRQYEATSPSLSVELERPQAASEPLQPLSPLPVEPDVEIPHAEMVDLDDELVTIASAPPQASVLPILRTELNSEALVSAQILQKVDRLVQPNEVKGKTLDSLKASRPIHDERTPQRQKRQTSVLIDDAVVAAEAFKAVETRLPGFGREEVAAQLSLVGITAGFWMDYAARLLREEAAGLKQQVADLQAKCQACDELQAKVKSIEAIGVQASERITELESLTADLCSKNSIAELKRKEARSDLVKSEGLLRVTEYNARQLQKQVNNLTSENGGLKQRIKTLEDEKRTISEDSETGKGLIEWYRNRDKELETHQEGLIAEKVAEKFKIELEEYRGGFEWENDLKDAIQEHKESPTFQEWLHKEKEKAITDFRHSGEFKELYKDGAREGFMIFQILAQRQAHLNLANMDWLAALTIYKEMIRKDKEAARVEGKQQEK</sequence>
<reference evidence="3" key="2">
    <citation type="journal article" date="2022" name="Hortic Res">
        <title>The genome of Dioscorea zingiberensis sheds light on the biosynthesis, origin and evolution of the medicinally important diosgenin saponins.</title>
        <authorList>
            <person name="Li Y."/>
            <person name="Tan C."/>
            <person name="Li Z."/>
            <person name="Guo J."/>
            <person name="Li S."/>
            <person name="Chen X."/>
            <person name="Wang C."/>
            <person name="Dai X."/>
            <person name="Yang H."/>
            <person name="Song W."/>
            <person name="Hou L."/>
            <person name="Xu J."/>
            <person name="Tong Z."/>
            <person name="Xu A."/>
            <person name="Yuan X."/>
            <person name="Wang W."/>
            <person name="Yang Q."/>
            <person name="Chen L."/>
            <person name="Sun Z."/>
            <person name="Wang K."/>
            <person name="Pan B."/>
            <person name="Chen J."/>
            <person name="Bao Y."/>
            <person name="Liu F."/>
            <person name="Qi X."/>
            <person name="Gang D.R."/>
            <person name="Wen J."/>
            <person name="Li J."/>
        </authorList>
    </citation>
    <scope>NUCLEOTIDE SEQUENCE</scope>
    <source>
        <strain evidence="3">Dzin_1.0</strain>
    </source>
</reference>
<feature type="coiled-coil region" evidence="1">
    <location>
        <begin position="318"/>
        <end position="359"/>
    </location>
</feature>
<evidence type="ECO:0000256" key="2">
    <source>
        <dbReference type="SAM" id="MobiDB-lite"/>
    </source>
</evidence>
<dbReference type="AlphaFoldDB" id="A0A9D5CL85"/>
<dbReference type="Proteomes" id="UP001085076">
    <property type="component" value="Miscellaneous, Linkage group lg04"/>
</dbReference>
<dbReference type="EMBL" id="JAGGNH010000004">
    <property type="protein sequence ID" value="KAJ0974543.1"/>
    <property type="molecule type" value="Genomic_DNA"/>
</dbReference>
<feature type="region of interest" description="Disordered" evidence="2">
    <location>
        <begin position="1"/>
        <end position="60"/>
    </location>
</feature>
<protein>
    <submittedName>
        <fullName evidence="3">Uncharacterized protein</fullName>
    </submittedName>
</protein>
<reference evidence="3" key="1">
    <citation type="submission" date="2021-03" db="EMBL/GenBank/DDBJ databases">
        <authorList>
            <person name="Li Z."/>
            <person name="Yang C."/>
        </authorList>
    </citation>
    <scope>NUCLEOTIDE SEQUENCE</scope>
    <source>
        <strain evidence="3">Dzin_1.0</strain>
        <tissue evidence="3">Leaf</tissue>
    </source>
</reference>